<feature type="non-terminal residue" evidence="1">
    <location>
        <position position="139"/>
    </location>
</feature>
<protein>
    <submittedName>
        <fullName evidence="1">Uncharacterized protein</fullName>
    </submittedName>
</protein>
<sequence>MVRACGVLGAPPWWCGVDGVALLASVSLTFRHLPVIWLSLRRICAQPVSLLYMSCVLNGCNGPGFGGLEAAFSGYQLARRHRWLWTLPRAAGEAILERLAVLMIGSIGSCKFSVLQGLRALFSPVGRGNRELSPFIPLL</sequence>
<keyword evidence="2" id="KW-1185">Reference proteome</keyword>
<organism evidence="1 2">
    <name type="scientific">Brassica rapa subsp. trilocularis</name>
    <dbReference type="NCBI Taxonomy" id="1813537"/>
    <lineage>
        <taxon>Eukaryota</taxon>
        <taxon>Viridiplantae</taxon>
        <taxon>Streptophyta</taxon>
        <taxon>Embryophyta</taxon>
        <taxon>Tracheophyta</taxon>
        <taxon>Spermatophyta</taxon>
        <taxon>Magnoliopsida</taxon>
        <taxon>eudicotyledons</taxon>
        <taxon>Gunneridae</taxon>
        <taxon>Pentapetalae</taxon>
        <taxon>rosids</taxon>
        <taxon>malvids</taxon>
        <taxon>Brassicales</taxon>
        <taxon>Brassicaceae</taxon>
        <taxon>Brassiceae</taxon>
        <taxon>Brassica</taxon>
    </lineage>
</organism>
<reference evidence="1 2" key="1">
    <citation type="submission" date="2021-03" db="EMBL/GenBank/DDBJ databases">
        <authorList>
            <person name="King G.J."/>
            <person name="Bancroft I."/>
            <person name="Baten A."/>
            <person name="Bloomfield J."/>
            <person name="Borpatragohain P."/>
            <person name="He Z."/>
            <person name="Irish N."/>
            <person name="Irwin J."/>
            <person name="Liu K."/>
            <person name="Mauleon R.P."/>
            <person name="Moore J."/>
            <person name="Morris R."/>
            <person name="Ostergaard L."/>
            <person name="Wang B."/>
            <person name="Wells R."/>
        </authorList>
    </citation>
    <scope>NUCLEOTIDE SEQUENCE [LARGE SCALE GENOMIC DNA]</scope>
    <source>
        <strain evidence="1">R-o-18</strain>
        <tissue evidence="1">Leaf</tissue>
    </source>
</reference>
<accession>A0ABQ7N854</accession>
<evidence type="ECO:0000313" key="2">
    <source>
        <dbReference type="Proteomes" id="UP000823674"/>
    </source>
</evidence>
<proteinExistence type="predicted"/>
<gene>
    <name evidence="1" type="primary">A03g507410.1_BraROA</name>
    <name evidence="1" type="ORF">IGI04_013194</name>
</gene>
<comment type="caution">
    <text evidence="1">The sequence shown here is derived from an EMBL/GenBank/DDBJ whole genome shotgun (WGS) entry which is preliminary data.</text>
</comment>
<dbReference type="EMBL" id="JADBGQ010000003">
    <property type="protein sequence ID" value="KAG5407075.1"/>
    <property type="molecule type" value="Genomic_DNA"/>
</dbReference>
<dbReference type="Proteomes" id="UP000823674">
    <property type="component" value="Chromosome A03"/>
</dbReference>
<name>A0ABQ7N854_BRACM</name>
<evidence type="ECO:0000313" key="1">
    <source>
        <dbReference type="EMBL" id="KAG5407075.1"/>
    </source>
</evidence>